<dbReference type="Gene3D" id="3.40.50.150">
    <property type="entry name" value="Vaccinia Virus protein VP39"/>
    <property type="match status" value="1"/>
</dbReference>
<proteinExistence type="predicted"/>
<dbReference type="SUPFAM" id="SSF53335">
    <property type="entry name" value="S-adenosyl-L-methionine-dependent methyltransferases"/>
    <property type="match status" value="1"/>
</dbReference>
<dbReference type="RefSeq" id="WP_161813719.1">
    <property type="nucleotide sequence ID" value="NZ_BLJN01000004.1"/>
</dbReference>
<dbReference type="Pfam" id="PF08241">
    <property type="entry name" value="Methyltransf_11"/>
    <property type="match status" value="1"/>
</dbReference>
<evidence type="ECO:0000313" key="2">
    <source>
        <dbReference type="EMBL" id="GFE82040.1"/>
    </source>
</evidence>
<reference evidence="3" key="1">
    <citation type="submission" date="2020-01" db="EMBL/GenBank/DDBJ databases">
        <title>'Steroidobacter agaridevorans' sp. nov., agar-degrading bacteria isolated from rhizosphere soils.</title>
        <authorList>
            <person name="Ikenaga M."/>
            <person name="Kataoka M."/>
            <person name="Murouchi A."/>
            <person name="Katsuragi S."/>
            <person name="Sakai M."/>
        </authorList>
    </citation>
    <scope>NUCLEOTIDE SEQUENCE [LARGE SCALE GENOMIC DNA]</scope>
    <source>
        <strain evidence="3">YU21-B</strain>
    </source>
</reference>
<name>A0A829YFP1_9GAMM</name>
<dbReference type="EMBL" id="BLJN01000004">
    <property type="protein sequence ID" value="GFE82040.1"/>
    <property type="molecule type" value="Genomic_DNA"/>
</dbReference>
<comment type="caution">
    <text evidence="2">The sequence shown here is derived from an EMBL/GenBank/DDBJ whole genome shotgun (WGS) entry which is preliminary data.</text>
</comment>
<organism evidence="2 3">
    <name type="scientific">Steroidobacter agaridevorans</name>
    <dbReference type="NCBI Taxonomy" id="2695856"/>
    <lineage>
        <taxon>Bacteria</taxon>
        <taxon>Pseudomonadati</taxon>
        <taxon>Pseudomonadota</taxon>
        <taxon>Gammaproteobacteria</taxon>
        <taxon>Steroidobacterales</taxon>
        <taxon>Steroidobacteraceae</taxon>
        <taxon>Steroidobacter</taxon>
    </lineage>
</organism>
<dbReference type="InterPro" id="IPR013216">
    <property type="entry name" value="Methyltransf_11"/>
</dbReference>
<dbReference type="GO" id="GO:0008757">
    <property type="term" value="F:S-adenosylmethionine-dependent methyltransferase activity"/>
    <property type="evidence" value="ECO:0007669"/>
    <property type="project" value="InterPro"/>
</dbReference>
<evidence type="ECO:0000313" key="3">
    <source>
        <dbReference type="Proteomes" id="UP000445000"/>
    </source>
</evidence>
<feature type="domain" description="Methyltransferase type 11" evidence="1">
    <location>
        <begin position="68"/>
        <end position="121"/>
    </location>
</feature>
<evidence type="ECO:0000259" key="1">
    <source>
        <dbReference type="Pfam" id="PF08241"/>
    </source>
</evidence>
<gene>
    <name evidence="2" type="ORF">GCM10011487_40400</name>
</gene>
<dbReference type="InterPro" id="IPR029063">
    <property type="entry name" value="SAM-dependent_MTases_sf"/>
</dbReference>
<sequence length="282" mass="32144">MLGTILRKVASAAGVEISRKRDDFLLHLYDQEDAIRKPYFNIGSGSFWHPRWTNVDFVSDHYSGVQRDVVHHDLMSLAPLPIQTSAAKVIYTSHTIEHIKEAAVAKLFEEAYRCLIPGGILRVTTGPDADTDYAAMMRGDANWFYWDTWYHSPGTYERQYKGPADMVPLEERWLDHVASALAPNNLAPSRKFAAAEIREVINSMSKEEALDYFTGLCSFDPSRPHNHISWWNAAKIERFMRDAGFQTVYRSGYGQSASPVMRNSRLFDSTHTQMSVYVEAVR</sequence>
<keyword evidence="3" id="KW-1185">Reference proteome</keyword>
<dbReference type="Proteomes" id="UP000445000">
    <property type="component" value="Unassembled WGS sequence"/>
</dbReference>
<dbReference type="AlphaFoldDB" id="A0A829YFP1"/>
<accession>A0A829YFP1</accession>
<protein>
    <recommendedName>
        <fullName evidence="1">Methyltransferase type 11 domain-containing protein</fullName>
    </recommendedName>
</protein>